<comment type="caution">
    <text evidence="1">The sequence shown here is derived from an EMBL/GenBank/DDBJ whole genome shotgun (WGS) entry which is preliminary data.</text>
</comment>
<keyword evidence="2" id="KW-1185">Reference proteome</keyword>
<gene>
    <name evidence="1" type="ORF">Q4610_15500</name>
</gene>
<dbReference type="Proteomes" id="UP001176471">
    <property type="component" value="Unassembled WGS sequence"/>
</dbReference>
<organism evidence="1 2">
    <name type="scientific">Sphingobium cyanobacteriorum</name>
    <dbReference type="NCBI Taxonomy" id="3063954"/>
    <lineage>
        <taxon>Bacteria</taxon>
        <taxon>Pseudomonadati</taxon>
        <taxon>Pseudomonadota</taxon>
        <taxon>Alphaproteobacteria</taxon>
        <taxon>Sphingomonadales</taxon>
        <taxon>Sphingomonadaceae</taxon>
        <taxon>Sphingobium</taxon>
    </lineage>
</organism>
<dbReference type="RefSeq" id="WP_304536913.1">
    <property type="nucleotide sequence ID" value="NZ_JAUQOM010000008.1"/>
</dbReference>
<reference evidence="1" key="1">
    <citation type="submission" date="2023-07" db="EMBL/GenBank/DDBJ databases">
        <title>Bacterial whole genome sequence for Sphingobium sp. HBC34.</title>
        <authorList>
            <person name="Le V."/>
            <person name="Ko S.-R."/>
            <person name="Ahn C.-Y."/>
            <person name="Oh H.-M."/>
        </authorList>
    </citation>
    <scope>NUCLEOTIDE SEQUENCE</scope>
    <source>
        <strain evidence="1">HBC34</strain>
    </source>
</reference>
<proteinExistence type="predicted"/>
<evidence type="ECO:0000313" key="2">
    <source>
        <dbReference type="Proteomes" id="UP001176471"/>
    </source>
</evidence>
<protein>
    <submittedName>
        <fullName evidence="1">Uncharacterized protein</fullName>
    </submittedName>
</protein>
<accession>A0ABT8ZQU0</accession>
<dbReference type="EMBL" id="JAUQOM010000008">
    <property type="protein sequence ID" value="MDO7836453.1"/>
    <property type="molecule type" value="Genomic_DNA"/>
</dbReference>
<sequence>MDAADAIGVILGRLSAKGHLAGLGALDGYPHHFPDTRRLDAAVDDAAESVQTVCDFHCGACSKIYACTPQTRHENRVYSNTQLKVAKVIAGCESRPAHICRIGHRIAQGQWPFCL</sequence>
<name>A0ABT8ZQU0_9SPHN</name>
<evidence type="ECO:0000313" key="1">
    <source>
        <dbReference type="EMBL" id="MDO7836453.1"/>
    </source>
</evidence>